<gene>
    <name evidence="1" type="ORF">UFOVP359_31</name>
</gene>
<evidence type="ECO:0000313" key="1">
    <source>
        <dbReference type="EMBL" id="CAB5221712.1"/>
    </source>
</evidence>
<accession>A0A6J7WYB0</accession>
<proteinExistence type="predicted"/>
<reference evidence="1" key="1">
    <citation type="submission" date="2020-05" db="EMBL/GenBank/DDBJ databases">
        <authorList>
            <person name="Chiriac C."/>
            <person name="Salcher M."/>
            <person name="Ghai R."/>
            <person name="Kavagutti S V."/>
        </authorList>
    </citation>
    <scope>NUCLEOTIDE SEQUENCE</scope>
</reference>
<organism evidence="1">
    <name type="scientific">uncultured Caudovirales phage</name>
    <dbReference type="NCBI Taxonomy" id="2100421"/>
    <lineage>
        <taxon>Viruses</taxon>
        <taxon>Duplodnaviria</taxon>
        <taxon>Heunggongvirae</taxon>
        <taxon>Uroviricota</taxon>
        <taxon>Caudoviricetes</taxon>
        <taxon>Peduoviridae</taxon>
        <taxon>Maltschvirus</taxon>
        <taxon>Maltschvirus maltsch</taxon>
    </lineage>
</organism>
<protein>
    <submittedName>
        <fullName evidence="1">Uncharacterized protein</fullName>
    </submittedName>
</protein>
<name>A0A6J7WYB0_9CAUD</name>
<dbReference type="EMBL" id="LR798295">
    <property type="protein sequence ID" value="CAB5221712.1"/>
    <property type="molecule type" value="Genomic_DNA"/>
</dbReference>
<sequence length="104" mass="11824">MGARVNYIFDDGTDSLVVLYSHWGADSIAEDLDMAFEHAISRQGDYSYWTRMVISYLIKDQLLDPTGFGIFAISRNEVDTLDNWGDNVIVSCQTATHNYERSYA</sequence>